<sequence>MGDLARPFVDEVQKADKKAPFWIKFIHSVIGWLLLLVEIGLRVVIGLSCILPTSVSITFIFFFPVIMSMLVMELLVWFKILQLDQNVEEDRALWNRAQKLLGTLIAISMAVACVLCGVYGSVDELGVGNAILKVVQLCIGGIIIIFLDEIKKRYSLEYKEISSLFKTVTVRMICLFELLLSSVLAGVLIVLVVFIVYQDGIVATANLVVEEVVEEFTRPINLSLVLLILLALCLIFLKKSEKKKLM</sequence>
<dbReference type="Gene3D" id="1.10.3370.10">
    <property type="entry name" value="SecY subunit domain"/>
    <property type="match status" value="1"/>
</dbReference>
<feature type="transmembrane region" description="Helical" evidence="3">
    <location>
        <begin position="168"/>
        <end position="196"/>
    </location>
</feature>
<feature type="transmembrane region" description="Helical" evidence="3">
    <location>
        <begin position="100"/>
        <end position="120"/>
    </location>
</feature>
<evidence type="ECO:0000313" key="5">
    <source>
        <dbReference type="RefSeq" id="XP_056686225.1"/>
    </source>
</evidence>
<evidence type="ECO:0000256" key="3">
    <source>
        <dbReference type="SAM" id="Phobius"/>
    </source>
</evidence>
<keyword evidence="4" id="KW-1185">Reference proteome</keyword>
<dbReference type="RefSeq" id="XP_056686225.1">
    <property type="nucleotide sequence ID" value="XM_056830247.1"/>
</dbReference>
<feature type="transmembrane region" description="Helical" evidence="3">
    <location>
        <begin position="57"/>
        <end position="80"/>
    </location>
</feature>
<feature type="transmembrane region" description="Helical" evidence="3">
    <location>
        <begin position="126"/>
        <end position="147"/>
    </location>
</feature>
<keyword evidence="3" id="KW-0472">Membrane</keyword>
<comment type="subcellular location">
    <subcellularLocation>
        <location evidence="1">Plastid</location>
        <location evidence="1">Chloroplast thylakoid membrane</location>
        <topology evidence="1">Multi-pass membrane protein</topology>
    </subcellularLocation>
</comment>
<keyword evidence="3" id="KW-1133">Transmembrane helix</keyword>
<feature type="transmembrane region" description="Helical" evidence="3">
    <location>
        <begin position="21"/>
        <end position="45"/>
    </location>
</feature>
<feature type="transmembrane region" description="Helical" evidence="3">
    <location>
        <begin position="216"/>
        <end position="237"/>
    </location>
</feature>
<accession>A0ABM3QS94</accession>
<dbReference type="InterPro" id="IPR023201">
    <property type="entry name" value="SecY_dom_sf"/>
</dbReference>
<keyword evidence="3" id="KW-0812">Transmembrane</keyword>
<dbReference type="Pfam" id="PF00344">
    <property type="entry name" value="SecY"/>
    <property type="match status" value="1"/>
</dbReference>
<dbReference type="SUPFAM" id="SSF103491">
    <property type="entry name" value="Preprotein translocase SecY subunit"/>
    <property type="match status" value="1"/>
</dbReference>
<dbReference type="Proteomes" id="UP000813463">
    <property type="component" value="Chromosome 5"/>
</dbReference>
<evidence type="ECO:0000313" key="4">
    <source>
        <dbReference type="Proteomes" id="UP000813463"/>
    </source>
</evidence>
<evidence type="ECO:0000256" key="1">
    <source>
        <dbReference type="ARBA" id="ARBA00004454"/>
    </source>
</evidence>
<protein>
    <submittedName>
        <fullName evidence="5">Protein transport protein Sec61 subunit alpha</fullName>
    </submittedName>
</protein>
<name>A0ABM3QS94_SPIOL</name>
<dbReference type="InterPro" id="IPR002208">
    <property type="entry name" value="SecY/SEC61-alpha"/>
</dbReference>
<proteinExistence type="inferred from homology"/>
<comment type="similarity">
    <text evidence="2">Belongs to the SecY/SEC61-alpha family.</text>
</comment>
<gene>
    <name evidence="5" type="primary">LOC130461935</name>
</gene>
<evidence type="ECO:0000256" key="2">
    <source>
        <dbReference type="RuleBase" id="RU004349"/>
    </source>
</evidence>
<organism evidence="4 5">
    <name type="scientific">Spinacia oleracea</name>
    <name type="common">Spinach</name>
    <dbReference type="NCBI Taxonomy" id="3562"/>
    <lineage>
        <taxon>Eukaryota</taxon>
        <taxon>Viridiplantae</taxon>
        <taxon>Streptophyta</taxon>
        <taxon>Embryophyta</taxon>
        <taxon>Tracheophyta</taxon>
        <taxon>Spermatophyta</taxon>
        <taxon>Magnoliopsida</taxon>
        <taxon>eudicotyledons</taxon>
        <taxon>Gunneridae</taxon>
        <taxon>Pentapetalae</taxon>
        <taxon>Caryophyllales</taxon>
        <taxon>Chenopodiaceae</taxon>
        <taxon>Chenopodioideae</taxon>
        <taxon>Anserineae</taxon>
        <taxon>Spinacia</taxon>
    </lineage>
</organism>
<dbReference type="GeneID" id="130461935"/>
<reference evidence="4" key="1">
    <citation type="journal article" date="2021" name="Nat. Commun.">
        <title>Genomic analyses provide insights into spinach domestication and the genetic basis of agronomic traits.</title>
        <authorList>
            <person name="Cai X."/>
            <person name="Sun X."/>
            <person name="Xu C."/>
            <person name="Sun H."/>
            <person name="Wang X."/>
            <person name="Ge C."/>
            <person name="Zhang Z."/>
            <person name="Wang Q."/>
            <person name="Fei Z."/>
            <person name="Jiao C."/>
            <person name="Wang Q."/>
        </authorList>
    </citation>
    <scope>NUCLEOTIDE SEQUENCE [LARGE SCALE GENOMIC DNA]</scope>
    <source>
        <strain evidence="4">cv. Varoflay</strain>
    </source>
</reference>
<dbReference type="PANTHER" id="PTHR10906">
    <property type="entry name" value="SECY/SEC61-ALPHA FAMILY MEMBER"/>
    <property type="match status" value="1"/>
</dbReference>
<reference evidence="5" key="2">
    <citation type="submission" date="2025-08" db="UniProtKB">
        <authorList>
            <consortium name="RefSeq"/>
        </authorList>
    </citation>
    <scope>IDENTIFICATION</scope>
    <source>
        <tissue evidence="5">Leaf</tissue>
    </source>
</reference>